<protein>
    <recommendedName>
        <fullName evidence="3">non-specific serine/threonine protein kinase</fullName>
        <ecNumber evidence="3">2.7.11.1</ecNumber>
    </recommendedName>
</protein>
<reference evidence="16" key="1">
    <citation type="journal article" date="2021" name="Mol. Ecol. Resour.">
        <title>Apolygus lucorum genome provides insights into omnivorousness and mesophyll feeding.</title>
        <authorList>
            <person name="Liu Y."/>
            <person name="Liu H."/>
            <person name="Wang H."/>
            <person name="Huang T."/>
            <person name="Liu B."/>
            <person name="Yang B."/>
            <person name="Yin L."/>
            <person name="Li B."/>
            <person name="Zhang Y."/>
            <person name="Zhang S."/>
            <person name="Jiang F."/>
            <person name="Zhang X."/>
            <person name="Ren Y."/>
            <person name="Wang B."/>
            <person name="Wang S."/>
            <person name="Lu Y."/>
            <person name="Wu K."/>
            <person name="Fan W."/>
            <person name="Wang G."/>
        </authorList>
    </citation>
    <scope>NUCLEOTIDE SEQUENCE</scope>
    <source>
        <strain evidence="16">12Hb</strain>
    </source>
</reference>
<keyword evidence="17" id="KW-1185">Reference proteome</keyword>
<dbReference type="InterPro" id="IPR011009">
    <property type="entry name" value="Kinase-like_dom_sf"/>
</dbReference>
<sequence>MAPIVRTYQGKKQQSLKLKVAPISTFRKDDSFDRIFGQRRATAHVFSSSSEASASFSRLELISPDTVDCGPTKHRFFSKTCSGEHLPVSDTPKGIKKRKVRRKGSSPFILLDEEIEKLKVIKKLSKKKSELLKPVSESTPVRCSSDTTLGLGDAFAALQLQDSSSKFQTPLTMAGKSSTSVASPENGDEIQKPKPFLETSYDSRKYDLGETFVIAPSPIIDSSVSKDVAEVLSKSLTETSNVETHGLSSDDVHKSASKASTARVPRASGDYQRFAGFSSPETVTPLFLKKRRDWLQQQKTSEMTDVNIWRSVSMHDVILANSRISDKTEMSDSTASTVKQASKKLVIERSFASLPKYEAGGGDAEPSYVFSARPKTSGSLRNSPKQSSKFTTCDDMPQGSLSSGDSPDSCRSSEDLSRESFNEKDEEDEDNFGVNRPIVPSQIPLHNLYEQRTLEPLQENLEELVEEMEEESSSLSSKSSPAETPDSSSNRTPNMRRKSSRYSEERSPTGRSSIGRALVTPDLISVVEESDSDSFSNNQIEELPPLEHFNLPPGKKYRRSLAILRSLEHNLQEETSNLKGRLYKESVEEVLRLQDSTFTGEAPDVSVSLQTLKQRLSVRRTSLMKQMTPPPRRRSTRRPTLYETPCSSFTFVGSNRELLPPQLTRGILDGTLQTPGVLSRGSIRPSFRPDVSILTERDESILTERDVSLDILSPGEPPAEASVKDLILKISDQTDFVQFSDILKPDCYVGAEKLGEGVYGEVFGVTRGEEKTVIKIIPVEGELRVNGAEQKTYNEIVPELLISVELSSLRLADREPPYLMAGGFVPILKVSLVQGKYPKGLMDLWIEFDEAEGSENDSPEVFNEQQLYIVIEQANGGRDLENYSFSTAKQVVSIFKQVVFALAVAECAMEFEHRDLHWANVLVSRTKEMQVSFWLRGVEHKIKTDGVKATIIDYSLSRMKYRDVYPMFLDLSKDPDLFIGTGDFQFDVYRQMKKDVGNDWKKHVPKTNVRWLHYLVDKMQKKVKYQRKTAKVHKDSMMALQEIESWIDSCDSALDVALNLLKKK</sequence>
<evidence type="ECO:0000256" key="6">
    <source>
        <dbReference type="ARBA" id="ARBA00022527"/>
    </source>
</evidence>
<keyword evidence="8 13" id="KW-0547">Nucleotide-binding</keyword>
<dbReference type="PROSITE" id="PS50011">
    <property type="entry name" value="PROTEIN_KINASE_DOM"/>
    <property type="match status" value="1"/>
</dbReference>
<evidence type="ECO:0000256" key="12">
    <source>
        <dbReference type="ARBA" id="ARBA00048679"/>
    </source>
</evidence>
<feature type="compositionally biased region" description="Polar residues" evidence="14">
    <location>
        <begin position="169"/>
        <end position="183"/>
    </location>
</feature>
<feature type="domain" description="Protein kinase" evidence="15">
    <location>
        <begin position="748"/>
        <end position="1064"/>
    </location>
</feature>
<dbReference type="InterPro" id="IPR017441">
    <property type="entry name" value="Protein_kinase_ATP_BS"/>
</dbReference>
<evidence type="ECO:0000256" key="3">
    <source>
        <dbReference type="ARBA" id="ARBA00012513"/>
    </source>
</evidence>
<evidence type="ECO:0000256" key="5">
    <source>
        <dbReference type="ARBA" id="ARBA00022490"/>
    </source>
</evidence>
<dbReference type="PANTHER" id="PTHR24419">
    <property type="entry name" value="INTERLEUKIN-1 RECEPTOR-ASSOCIATED KINASE"/>
    <property type="match status" value="1"/>
</dbReference>
<evidence type="ECO:0000313" key="17">
    <source>
        <dbReference type="Proteomes" id="UP000466442"/>
    </source>
</evidence>
<dbReference type="PANTHER" id="PTHR24419:SF18">
    <property type="entry name" value="SERINE_THREONINE-PROTEIN KINASE HASPIN"/>
    <property type="match status" value="1"/>
</dbReference>
<accession>A0A8S9XVY6</accession>
<gene>
    <name evidence="16" type="ORF">GE061_010462</name>
</gene>
<keyword evidence="7" id="KW-0808">Transferase</keyword>
<evidence type="ECO:0000256" key="11">
    <source>
        <dbReference type="ARBA" id="ARBA00047899"/>
    </source>
</evidence>
<feature type="compositionally biased region" description="Low complexity" evidence="14">
    <location>
        <begin position="399"/>
        <end position="410"/>
    </location>
</feature>
<evidence type="ECO:0000256" key="10">
    <source>
        <dbReference type="ARBA" id="ARBA00022840"/>
    </source>
</evidence>
<keyword evidence="10 13" id="KW-0067">ATP-binding</keyword>
<feature type="region of interest" description="Disordered" evidence="14">
    <location>
        <begin position="356"/>
        <end position="442"/>
    </location>
</feature>
<evidence type="ECO:0000313" key="16">
    <source>
        <dbReference type="EMBL" id="KAF6212754.1"/>
    </source>
</evidence>
<dbReference type="EMBL" id="WIXP02000003">
    <property type="protein sequence ID" value="KAF6212754.1"/>
    <property type="molecule type" value="Genomic_DNA"/>
</dbReference>
<evidence type="ECO:0000256" key="13">
    <source>
        <dbReference type="PROSITE-ProRule" id="PRU10141"/>
    </source>
</evidence>
<dbReference type="GO" id="GO:0035556">
    <property type="term" value="P:intracellular signal transduction"/>
    <property type="evidence" value="ECO:0007669"/>
    <property type="project" value="TreeGrafter"/>
</dbReference>
<evidence type="ECO:0000256" key="8">
    <source>
        <dbReference type="ARBA" id="ARBA00022741"/>
    </source>
</evidence>
<proteinExistence type="predicted"/>
<dbReference type="FunFam" id="1.10.510.10:FF:000401">
    <property type="entry name" value="serine/threonine-protein kinase haspin"/>
    <property type="match status" value="1"/>
</dbReference>
<dbReference type="EC" id="2.7.11.1" evidence="3"/>
<keyword evidence="6" id="KW-0723">Serine/threonine-protein kinase</keyword>
<comment type="catalytic activity">
    <reaction evidence="11">
        <text>L-threonyl-[protein] + ATP = O-phospho-L-threonyl-[protein] + ADP + H(+)</text>
        <dbReference type="Rhea" id="RHEA:46608"/>
        <dbReference type="Rhea" id="RHEA-COMP:11060"/>
        <dbReference type="Rhea" id="RHEA-COMP:11605"/>
        <dbReference type="ChEBI" id="CHEBI:15378"/>
        <dbReference type="ChEBI" id="CHEBI:30013"/>
        <dbReference type="ChEBI" id="CHEBI:30616"/>
        <dbReference type="ChEBI" id="CHEBI:61977"/>
        <dbReference type="ChEBI" id="CHEBI:456216"/>
        <dbReference type="EC" id="2.7.11.1"/>
    </reaction>
</comment>
<dbReference type="Gene3D" id="1.10.510.10">
    <property type="entry name" value="Transferase(Phosphotransferase) domain 1"/>
    <property type="match status" value="1"/>
</dbReference>
<dbReference type="InterPro" id="IPR024604">
    <property type="entry name" value="GSG2_C"/>
</dbReference>
<dbReference type="GO" id="GO:0005634">
    <property type="term" value="C:nucleus"/>
    <property type="evidence" value="ECO:0007669"/>
    <property type="project" value="TreeGrafter"/>
</dbReference>
<dbReference type="SMART" id="SM01331">
    <property type="entry name" value="DUF3635"/>
    <property type="match status" value="1"/>
</dbReference>
<keyword evidence="9" id="KW-0418">Kinase</keyword>
<dbReference type="GO" id="GO:0005694">
    <property type="term" value="C:chromosome"/>
    <property type="evidence" value="ECO:0007669"/>
    <property type="project" value="UniProtKB-SubCell"/>
</dbReference>
<dbReference type="SUPFAM" id="SSF56112">
    <property type="entry name" value="Protein kinase-like (PK-like)"/>
    <property type="match status" value="1"/>
</dbReference>
<evidence type="ECO:0000256" key="9">
    <source>
        <dbReference type="ARBA" id="ARBA00022777"/>
    </source>
</evidence>
<feature type="region of interest" description="Disordered" evidence="14">
    <location>
        <begin position="239"/>
        <end position="265"/>
    </location>
</feature>
<evidence type="ECO:0000256" key="2">
    <source>
        <dbReference type="ARBA" id="ARBA00004496"/>
    </source>
</evidence>
<dbReference type="GO" id="GO:0072354">
    <property type="term" value="F:histone H3T3 kinase activity"/>
    <property type="evidence" value="ECO:0007669"/>
    <property type="project" value="TreeGrafter"/>
</dbReference>
<comment type="catalytic activity">
    <reaction evidence="12">
        <text>L-seryl-[protein] + ATP = O-phospho-L-seryl-[protein] + ADP + H(+)</text>
        <dbReference type="Rhea" id="RHEA:17989"/>
        <dbReference type="Rhea" id="RHEA-COMP:9863"/>
        <dbReference type="Rhea" id="RHEA-COMP:11604"/>
        <dbReference type="ChEBI" id="CHEBI:15378"/>
        <dbReference type="ChEBI" id="CHEBI:29999"/>
        <dbReference type="ChEBI" id="CHEBI:30616"/>
        <dbReference type="ChEBI" id="CHEBI:83421"/>
        <dbReference type="ChEBI" id="CHEBI:456216"/>
        <dbReference type="EC" id="2.7.11.1"/>
    </reaction>
</comment>
<dbReference type="InterPro" id="IPR000719">
    <property type="entry name" value="Prot_kinase_dom"/>
</dbReference>
<comment type="subcellular location">
    <subcellularLocation>
        <location evidence="1">Chromosome</location>
    </subcellularLocation>
    <subcellularLocation>
        <location evidence="2">Cytoplasm</location>
    </subcellularLocation>
</comment>
<dbReference type="AlphaFoldDB" id="A0A8S9XVY6"/>
<evidence type="ECO:0000256" key="4">
    <source>
        <dbReference type="ARBA" id="ARBA00022454"/>
    </source>
</evidence>
<dbReference type="OrthoDB" id="21018at2759"/>
<dbReference type="PROSITE" id="PS00107">
    <property type="entry name" value="PROTEIN_KINASE_ATP"/>
    <property type="match status" value="1"/>
</dbReference>
<feature type="region of interest" description="Disordered" evidence="14">
    <location>
        <begin position="169"/>
        <end position="194"/>
    </location>
</feature>
<dbReference type="Pfam" id="PF12330">
    <property type="entry name" value="Haspin_kinase"/>
    <property type="match status" value="1"/>
</dbReference>
<feature type="compositionally biased region" description="Polar residues" evidence="14">
    <location>
        <begin position="481"/>
        <end position="493"/>
    </location>
</feature>
<dbReference type="GO" id="GO:0005737">
    <property type="term" value="C:cytoplasm"/>
    <property type="evidence" value="ECO:0007669"/>
    <property type="project" value="UniProtKB-SubCell"/>
</dbReference>
<dbReference type="Gene3D" id="3.30.200.20">
    <property type="entry name" value="Phosphorylase Kinase, domain 1"/>
    <property type="match status" value="1"/>
</dbReference>
<feature type="compositionally biased region" description="Basic and acidic residues" evidence="14">
    <location>
        <begin position="411"/>
        <end position="423"/>
    </location>
</feature>
<dbReference type="GO" id="GO:0000278">
    <property type="term" value="P:mitotic cell cycle"/>
    <property type="evidence" value="ECO:0007669"/>
    <property type="project" value="TreeGrafter"/>
</dbReference>
<keyword evidence="4" id="KW-0158">Chromosome</keyword>
<evidence type="ECO:0000256" key="1">
    <source>
        <dbReference type="ARBA" id="ARBA00004286"/>
    </source>
</evidence>
<organism evidence="16 17">
    <name type="scientific">Apolygus lucorum</name>
    <name type="common">Small green plant bug</name>
    <name type="synonym">Lygocoris lucorum</name>
    <dbReference type="NCBI Taxonomy" id="248454"/>
    <lineage>
        <taxon>Eukaryota</taxon>
        <taxon>Metazoa</taxon>
        <taxon>Ecdysozoa</taxon>
        <taxon>Arthropoda</taxon>
        <taxon>Hexapoda</taxon>
        <taxon>Insecta</taxon>
        <taxon>Pterygota</taxon>
        <taxon>Neoptera</taxon>
        <taxon>Paraneoptera</taxon>
        <taxon>Hemiptera</taxon>
        <taxon>Heteroptera</taxon>
        <taxon>Panheteroptera</taxon>
        <taxon>Cimicomorpha</taxon>
        <taxon>Miridae</taxon>
        <taxon>Mirini</taxon>
        <taxon>Apolygus</taxon>
    </lineage>
</organism>
<evidence type="ECO:0000256" key="7">
    <source>
        <dbReference type="ARBA" id="ARBA00022679"/>
    </source>
</evidence>
<feature type="region of interest" description="Disordered" evidence="14">
    <location>
        <begin position="464"/>
        <end position="516"/>
    </location>
</feature>
<name>A0A8S9XVY6_APOLU</name>
<evidence type="ECO:0000256" key="14">
    <source>
        <dbReference type="SAM" id="MobiDB-lite"/>
    </source>
</evidence>
<feature type="compositionally biased region" description="Polar residues" evidence="14">
    <location>
        <begin position="374"/>
        <end position="391"/>
    </location>
</feature>
<keyword evidence="5" id="KW-0963">Cytoplasm</keyword>
<evidence type="ECO:0000259" key="15">
    <source>
        <dbReference type="PROSITE" id="PS50011"/>
    </source>
</evidence>
<dbReference type="GO" id="GO:0005524">
    <property type="term" value="F:ATP binding"/>
    <property type="evidence" value="ECO:0007669"/>
    <property type="project" value="UniProtKB-UniRule"/>
</dbReference>
<feature type="binding site" evidence="13">
    <location>
        <position position="775"/>
    </location>
    <ligand>
        <name>ATP</name>
        <dbReference type="ChEBI" id="CHEBI:30616"/>
    </ligand>
</feature>
<dbReference type="Proteomes" id="UP000466442">
    <property type="component" value="Unassembled WGS sequence"/>
</dbReference>
<comment type="caution">
    <text evidence="16">The sequence shown here is derived from an EMBL/GenBank/DDBJ whole genome shotgun (WGS) entry which is preliminary data.</text>
</comment>